<evidence type="ECO:0000313" key="2">
    <source>
        <dbReference type="EMBL" id="TDX00733.1"/>
    </source>
</evidence>
<dbReference type="Proteomes" id="UP000294498">
    <property type="component" value="Unassembled WGS sequence"/>
</dbReference>
<protein>
    <submittedName>
        <fullName evidence="2">N-acetylglutamate synthase-like GNAT family acetyltransferase</fullName>
    </submittedName>
</protein>
<reference evidence="2 3" key="1">
    <citation type="submission" date="2019-03" db="EMBL/GenBank/DDBJ databases">
        <title>Genomic Encyclopedia of Type Strains, Phase IV (KMG-IV): sequencing the most valuable type-strain genomes for metagenomic binning, comparative biology and taxonomic classification.</title>
        <authorList>
            <person name="Goeker M."/>
        </authorList>
    </citation>
    <scope>NUCLEOTIDE SEQUENCE [LARGE SCALE GENOMIC DNA]</scope>
    <source>
        <strain evidence="2 3">DSM 100059</strain>
    </source>
</reference>
<sequence>MEWTQDGYTLSTDKTRLDVEAIHHFLSTESYWALHIPRSIVERAIEHSLCFGMYDGPAQVGFARVVTDTATFGYLADVYVLPAHRGKGLSKWLMACIMAHPDLQGLRRFMLGTRDAHGLYAQYGFTQLSRPQRLMEVLKIDPYGPPPLHGSA</sequence>
<dbReference type="InterPro" id="IPR053144">
    <property type="entry name" value="Acetyltransferase_Butenolide"/>
</dbReference>
<accession>A0A4V3GLT2</accession>
<organism evidence="2 3">
    <name type="scientific">Dinghuibacter silviterrae</name>
    <dbReference type="NCBI Taxonomy" id="1539049"/>
    <lineage>
        <taxon>Bacteria</taxon>
        <taxon>Pseudomonadati</taxon>
        <taxon>Bacteroidota</taxon>
        <taxon>Chitinophagia</taxon>
        <taxon>Chitinophagales</taxon>
        <taxon>Chitinophagaceae</taxon>
        <taxon>Dinghuibacter</taxon>
    </lineage>
</organism>
<dbReference type="SUPFAM" id="SSF55729">
    <property type="entry name" value="Acyl-CoA N-acyltransferases (Nat)"/>
    <property type="match status" value="1"/>
</dbReference>
<evidence type="ECO:0000313" key="3">
    <source>
        <dbReference type="Proteomes" id="UP000294498"/>
    </source>
</evidence>
<feature type="domain" description="N-acetyltransferase" evidence="1">
    <location>
        <begin position="8"/>
        <end position="144"/>
    </location>
</feature>
<dbReference type="PANTHER" id="PTHR43233">
    <property type="entry name" value="FAMILY N-ACETYLTRANSFERASE, PUTATIVE (AFU_ORTHOLOGUE AFUA_6G03350)-RELATED"/>
    <property type="match status" value="1"/>
</dbReference>
<keyword evidence="3" id="KW-1185">Reference proteome</keyword>
<dbReference type="PROSITE" id="PS51186">
    <property type="entry name" value="GNAT"/>
    <property type="match status" value="1"/>
</dbReference>
<dbReference type="Gene3D" id="3.40.630.30">
    <property type="match status" value="1"/>
</dbReference>
<keyword evidence="2" id="KW-0808">Transferase</keyword>
<dbReference type="CDD" id="cd04301">
    <property type="entry name" value="NAT_SF"/>
    <property type="match status" value="1"/>
</dbReference>
<proteinExistence type="predicted"/>
<dbReference type="AlphaFoldDB" id="A0A4V3GLT2"/>
<dbReference type="PANTHER" id="PTHR43233:SF1">
    <property type="entry name" value="FAMILY N-ACETYLTRANSFERASE, PUTATIVE (AFU_ORTHOLOGUE AFUA_6G03350)-RELATED"/>
    <property type="match status" value="1"/>
</dbReference>
<gene>
    <name evidence="2" type="ORF">EDB95_1760</name>
</gene>
<dbReference type="OrthoDB" id="3216107at2"/>
<dbReference type="GO" id="GO:0016747">
    <property type="term" value="F:acyltransferase activity, transferring groups other than amino-acyl groups"/>
    <property type="evidence" value="ECO:0007669"/>
    <property type="project" value="InterPro"/>
</dbReference>
<dbReference type="RefSeq" id="WP_133992664.1">
    <property type="nucleotide sequence ID" value="NZ_SODV01000001.1"/>
</dbReference>
<dbReference type="InterPro" id="IPR016181">
    <property type="entry name" value="Acyl_CoA_acyltransferase"/>
</dbReference>
<name>A0A4V3GLT2_9BACT</name>
<dbReference type="Pfam" id="PF00583">
    <property type="entry name" value="Acetyltransf_1"/>
    <property type="match status" value="1"/>
</dbReference>
<dbReference type="EMBL" id="SODV01000001">
    <property type="protein sequence ID" value="TDX00733.1"/>
    <property type="molecule type" value="Genomic_DNA"/>
</dbReference>
<dbReference type="InterPro" id="IPR000182">
    <property type="entry name" value="GNAT_dom"/>
</dbReference>
<evidence type="ECO:0000259" key="1">
    <source>
        <dbReference type="PROSITE" id="PS51186"/>
    </source>
</evidence>
<comment type="caution">
    <text evidence="2">The sequence shown here is derived from an EMBL/GenBank/DDBJ whole genome shotgun (WGS) entry which is preliminary data.</text>
</comment>